<proteinExistence type="predicted"/>
<dbReference type="Proteomes" id="UP000615446">
    <property type="component" value="Unassembled WGS sequence"/>
</dbReference>
<reference evidence="1" key="1">
    <citation type="submission" date="2019-10" db="EMBL/GenBank/DDBJ databases">
        <title>Conservation and host-specific expression of non-tandemly repeated heterogenous ribosome RNA gene in arbuscular mycorrhizal fungi.</title>
        <authorList>
            <person name="Maeda T."/>
            <person name="Kobayashi Y."/>
            <person name="Nakagawa T."/>
            <person name="Ezawa T."/>
            <person name="Yamaguchi K."/>
            <person name="Bino T."/>
            <person name="Nishimoto Y."/>
            <person name="Shigenobu S."/>
            <person name="Kawaguchi M."/>
        </authorList>
    </citation>
    <scope>NUCLEOTIDE SEQUENCE</scope>
    <source>
        <strain evidence="1">HR1</strain>
    </source>
</reference>
<organism evidence="1 2">
    <name type="scientific">Rhizophagus clarus</name>
    <dbReference type="NCBI Taxonomy" id="94130"/>
    <lineage>
        <taxon>Eukaryota</taxon>
        <taxon>Fungi</taxon>
        <taxon>Fungi incertae sedis</taxon>
        <taxon>Mucoromycota</taxon>
        <taxon>Glomeromycotina</taxon>
        <taxon>Glomeromycetes</taxon>
        <taxon>Glomerales</taxon>
        <taxon>Glomeraceae</taxon>
        <taxon>Rhizophagus</taxon>
    </lineage>
</organism>
<name>A0A8H3QGI8_9GLOM</name>
<gene>
    <name evidence="1" type="ORF">RCL2_000350300</name>
</gene>
<evidence type="ECO:0000313" key="2">
    <source>
        <dbReference type="Proteomes" id="UP000615446"/>
    </source>
</evidence>
<dbReference type="AlphaFoldDB" id="A0A8H3QGI8"/>
<sequence>MPTSASYENLTMIIKLMVESRINKIAQVLYLDLIKEITNSRNKVTKIHWRRPTSEVLHKELDHRAIEFDATQNKKLYKFINYIKSLIVLKALEIYKRIPLRKIMIVWKTTSLKFLHLQTCSFSIALSTL</sequence>
<protein>
    <submittedName>
        <fullName evidence="1">Uncharacterized protein</fullName>
    </submittedName>
</protein>
<comment type="caution">
    <text evidence="1">The sequence shown here is derived from an EMBL/GenBank/DDBJ whole genome shotgun (WGS) entry which is preliminary data.</text>
</comment>
<dbReference type="EMBL" id="BLAL01000018">
    <property type="protein sequence ID" value="GES76099.1"/>
    <property type="molecule type" value="Genomic_DNA"/>
</dbReference>
<evidence type="ECO:0000313" key="1">
    <source>
        <dbReference type="EMBL" id="GES76099.1"/>
    </source>
</evidence>
<accession>A0A8H3QGI8</accession>